<dbReference type="EMBL" id="ML991833">
    <property type="protein sequence ID" value="KAF2230946.1"/>
    <property type="molecule type" value="Genomic_DNA"/>
</dbReference>
<dbReference type="InterPro" id="IPR052974">
    <property type="entry name" value="GH79_Enzymes"/>
</dbReference>
<dbReference type="SUPFAM" id="SSF51445">
    <property type="entry name" value="(Trans)glycosidases"/>
    <property type="match status" value="1"/>
</dbReference>
<accession>A0A6A6GYR0</accession>
<dbReference type="Proteomes" id="UP000800092">
    <property type="component" value="Unassembled WGS sequence"/>
</dbReference>
<dbReference type="PANTHER" id="PTHR36183">
    <property type="entry name" value="BETA-GLUCURONIDASE"/>
    <property type="match status" value="1"/>
</dbReference>
<feature type="non-terminal residue" evidence="1">
    <location>
        <position position="1"/>
    </location>
</feature>
<dbReference type="PANTHER" id="PTHR36183:SF2">
    <property type="entry name" value="BETA-GLUCURONIDASE C-TERMINAL DOMAIN-CONTAINING PROTEIN"/>
    <property type="match status" value="1"/>
</dbReference>
<dbReference type="InterPro" id="IPR017853">
    <property type="entry name" value="GH"/>
</dbReference>
<proteinExistence type="predicted"/>
<organism evidence="1 2">
    <name type="scientific">Viridothelium virens</name>
    <name type="common">Speckled blister lichen</name>
    <name type="synonym">Trypethelium virens</name>
    <dbReference type="NCBI Taxonomy" id="1048519"/>
    <lineage>
        <taxon>Eukaryota</taxon>
        <taxon>Fungi</taxon>
        <taxon>Dikarya</taxon>
        <taxon>Ascomycota</taxon>
        <taxon>Pezizomycotina</taxon>
        <taxon>Dothideomycetes</taxon>
        <taxon>Dothideomycetes incertae sedis</taxon>
        <taxon>Trypetheliales</taxon>
        <taxon>Trypetheliaceae</taxon>
        <taxon>Viridothelium</taxon>
    </lineage>
</organism>
<dbReference type="GO" id="GO:0016787">
    <property type="term" value="F:hydrolase activity"/>
    <property type="evidence" value="ECO:0007669"/>
    <property type="project" value="UniProtKB-KW"/>
</dbReference>
<feature type="non-terminal residue" evidence="1">
    <location>
        <position position="340"/>
    </location>
</feature>
<protein>
    <submittedName>
        <fullName evidence="1">Glycoside hydrolase family 79 protein</fullName>
    </submittedName>
</protein>
<reference evidence="1" key="1">
    <citation type="journal article" date="2020" name="Stud. Mycol.">
        <title>101 Dothideomycetes genomes: a test case for predicting lifestyles and emergence of pathogens.</title>
        <authorList>
            <person name="Haridas S."/>
            <person name="Albert R."/>
            <person name="Binder M."/>
            <person name="Bloem J."/>
            <person name="Labutti K."/>
            <person name="Salamov A."/>
            <person name="Andreopoulos B."/>
            <person name="Baker S."/>
            <person name="Barry K."/>
            <person name="Bills G."/>
            <person name="Bluhm B."/>
            <person name="Cannon C."/>
            <person name="Castanera R."/>
            <person name="Culley D."/>
            <person name="Daum C."/>
            <person name="Ezra D."/>
            <person name="Gonzalez J."/>
            <person name="Henrissat B."/>
            <person name="Kuo A."/>
            <person name="Liang C."/>
            <person name="Lipzen A."/>
            <person name="Lutzoni F."/>
            <person name="Magnuson J."/>
            <person name="Mondo S."/>
            <person name="Nolan M."/>
            <person name="Ohm R."/>
            <person name="Pangilinan J."/>
            <person name="Park H.-J."/>
            <person name="Ramirez L."/>
            <person name="Alfaro M."/>
            <person name="Sun H."/>
            <person name="Tritt A."/>
            <person name="Yoshinaga Y."/>
            <person name="Zwiers L.-H."/>
            <person name="Turgeon B."/>
            <person name="Goodwin S."/>
            <person name="Spatafora J."/>
            <person name="Crous P."/>
            <person name="Grigoriev I."/>
        </authorList>
    </citation>
    <scope>NUCLEOTIDE SEQUENCE</scope>
    <source>
        <strain evidence="1">Tuck. ex Michener</strain>
    </source>
</reference>
<dbReference type="Gene3D" id="3.20.20.80">
    <property type="entry name" value="Glycosidases"/>
    <property type="match status" value="1"/>
</dbReference>
<sequence>DTSKASPLPRDLVALSIEFCYIIDYLGEVGSPNDLSYNLLNNIEEILGAPPVIRIGGDTGDAAQYNPHNNQTITNVFKPNNLEAVNVTFNSGLFQVMNENVPENQTCIFTLNLGQDNVQYPLEEVKGVEAHLNESKLYAYELGNEPDIYEYTGHRTEPWNVQTYAQQQVDWLSQIKREINNTSHGFQLGALAVDPVDQGNFSLAEINSLGVPEIVGNVKSESDHTYPYSNCPEANTPSISLHALMSHLHTLEYFSQWTPSIAAATSINASFVMGETGSVSCHGAPNISNTLGAALWEMDYVLHAATLGMRRVHFHNGSPFWYSMWQPVEVNGTAPRVWPT</sequence>
<keyword evidence="1" id="KW-0378">Hydrolase</keyword>
<dbReference type="OrthoDB" id="2796951at2759"/>
<name>A0A6A6GYR0_VIRVR</name>
<evidence type="ECO:0000313" key="2">
    <source>
        <dbReference type="Proteomes" id="UP000800092"/>
    </source>
</evidence>
<dbReference type="AlphaFoldDB" id="A0A6A6GYR0"/>
<evidence type="ECO:0000313" key="1">
    <source>
        <dbReference type="EMBL" id="KAF2230946.1"/>
    </source>
</evidence>
<gene>
    <name evidence="1" type="ORF">EV356DRAFT_420779</name>
</gene>
<keyword evidence="2" id="KW-1185">Reference proteome</keyword>